<feature type="domain" description="AB hydrolase-1" evidence="2">
    <location>
        <begin position="55"/>
        <end position="313"/>
    </location>
</feature>
<dbReference type="GO" id="GO:0016787">
    <property type="term" value="F:hydrolase activity"/>
    <property type="evidence" value="ECO:0007669"/>
    <property type="project" value="UniProtKB-KW"/>
</dbReference>
<name>A0A4Y6V399_SACBS</name>
<evidence type="ECO:0000313" key="3">
    <source>
        <dbReference type="EMBL" id="QDH22755.1"/>
    </source>
</evidence>
<reference evidence="3 4" key="1">
    <citation type="submission" date="2019-06" db="EMBL/GenBank/DDBJ databases">
        <title>Saccharibacillus brassicae sp. nov., an endophytic bacterium isolated from Chinese cabbage seeds (Brassica pekinensis).</title>
        <authorList>
            <person name="Jiang L."/>
            <person name="Lee J."/>
            <person name="Kim S.W."/>
        </authorList>
    </citation>
    <scope>NUCLEOTIDE SEQUENCE [LARGE SCALE GENOMIC DNA]</scope>
    <source>
        <strain evidence="4">KCTC 43072 / ATSA2</strain>
    </source>
</reference>
<dbReference type="Gene3D" id="3.40.50.1820">
    <property type="entry name" value="alpha/beta hydrolase"/>
    <property type="match status" value="1"/>
</dbReference>
<dbReference type="EMBL" id="CP041217">
    <property type="protein sequence ID" value="QDH22755.1"/>
    <property type="molecule type" value="Genomic_DNA"/>
</dbReference>
<evidence type="ECO:0000313" key="4">
    <source>
        <dbReference type="Proteomes" id="UP000316968"/>
    </source>
</evidence>
<dbReference type="AlphaFoldDB" id="A0A4Y6V399"/>
<dbReference type="GO" id="GO:0016020">
    <property type="term" value="C:membrane"/>
    <property type="evidence" value="ECO:0007669"/>
    <property type="project" value="TreeGrafter"/>
</dbReference>
<gene>
    <name evidence="3" type="ORF">FFV09_19050</name>
</gene>
<dbReference type="KEGG" id="saca:FFV09_19050"/>
<dbReference type="PANTHER" id="PTHR43798">
    <property type="entry name" value="MONOACYLGLYCEROL LIPASE"/>
    <property type="match status" value="1"/>
</dbReference>
<dbReference type="Proteomes" id="UP000316968">
    <property type="component" value="Chromosome"/>
</dbReference>
<feature type="region of interest" description="Disordered" evidence="1">
    <location>
        <begin position="325"/>
        <end position="345"/>
    </location>
</feature>
<dbReference type="InterPro" id="IPR029058">
    <property type="entry name" value="AB_hydrolase_fold"/>
</dbReference>
<dbReference type="Pfam" id="PF12697">
    <property type="entry name" value="Abhydrolase_6"/>
    <property type="match status" value="1"/>
</dbReference>
<organism evidence="3 4">
    <name type="scientific">Saccharibacillus brassicae</name>
    <dbReference type="NCBI Taxonomy" id="2583377"/>
    <lineage>
        <taxon>Bacteria</taxon>
        <taxon>Bacillati</taxon>
        <taxon>Bacillota</taxon>
        <taxon>Bacilli</taxon>
        <taxon>Bacillales</taxon>
        <taxon>Paenibacillaceae</taxon>
        <taxon>Saccharibacillus</taxon>
    </lineage>
</organism>
<accession>A0A4Y6V399</accession>
<dbReference type="InterPro" id="IPR050266">
    <property type="entry name" value="AB_hydrolase_sf"/>
</dbReference>
<proteinExistence type="predicted"/>
<keyword evidence="4" id="KW-1185">Reference proteome</keyword>
<dbReference type="InterPro" id="IPR000073">
    <property type="entry name" value="AB_hydrolase_1"/>
</dbReference>
<evidence type="ECO:0000259" key="2">
    <source>
        <dbReference type="Pfam" id="PF12697"/>
    </source>
</evidence>
<keyword evidence="3" id="KW-0378">Hydrolase</keyword>
<protein>
    <submittedName>
        <fullName evidence="3">Alpha/beta hydrolase</fullName>
    </submittedName>
</protein>
<evidence type="ECO:0000256" key="1">
    <source>
        <dbReference type="SAM" id="MobiDB-lite"/>
    </source>
</evidence>
<dbReference type="PRINTS" id="PR00111">
    <property type="entry name" value="ABHYDROLASE"/>
</dbReference>
<dbReference type="OrthoDB" id="59888at2"/>
<dbReference type="SUPFAM" id="SSF53474">
    <property type="entry name" value="alpha/beta-Hydrolases"/>
    <property type="match status" value="1"/>
</dbReference>
<sequence length="345" mass="38130">MEKSKRPEGNTFPFWRWEGEAMVHKIKRSSPLPAGQKADGLHFMLSGTAGDYPPVVFEHGCGVSSEVWALVYPEIAKLTQTLVYDRAGYGFSDPGPLPRTSDRCVEDLRGLVERLRIARPFILVGHSLGGFYARLYTERYPEDVAALVLIDASHEDEIRGAFPIPYLKRQRLSVRLYGLAKYAARIGLLPLLARKRWIPGFGKFVAKLPQRSREAMWARVFGADSLAAAESEYDCFVGETGSVPGSQFVRLPLAVVKAGIYRPSDSPKRTVRQEVERTLYDTAVKMKDLSESGRLIEAGGSGHHVQVDKPGTVIGILKRLLDQTRAGADGAQSGHSGPRNIEIQP</sequence>
<dbReference type="PANTHER" id="PTHR43798:SF33">
    <property type="entry name" value="HYDROLASE, PUTATIVE (AFU_ORTHOLOGUE AFUA_2G14860)-RELATED"/>
    <property type="match status" value="1"/>
</dbReference>